<dbReference type="PROSITE" id="PS50097">
    <property type="entry name" value="BTB"/>
    <property type="match status" value="1"/>
</dbReference>
<dbReference type="SMART" id="SM00225">
    <property type="entry name" value="BTB"/>
    <property type="match status" value="1"/>
</dbReference>
<dbReference type="Pfam" id="PF00651">
    <property type="entry name" value="BTB"/>
    <property type="match status" value="1"/>
</dbReference>
<reference evidence="3" key="1">
    <citation type="submission" date="2022-11" db="UniProtKB">
        <authorList>
            <consortium name="WormBaseParasite"/>
        </authorList>
    </citation>
    <scope>IDENTIFICATION</scope>
</reference>
<sequence length="395" mass="45337">MLQQINFVRTAQLAKYSEIIISDNLEFTLYRYSYTHEIRDVKGNFEFTKITETYSNGVPKELKYDKSSSKFIASDVSLTNTLTFYITAMVEMTKMKEMCAVKYELQIPSARLQCLKICEYFTKVFILPDYDSLKFTCYVKKISESKQNDIRTQIKNPYNVEIQGKKGDYNFVCDSTKNIDLPLLFTFCSDEILVLEESENPNSNELHGLPQESSVDESRPESVIPWFSSKPTILHKLATKNLFADVYFISSDGEKISSHRCILAASSDIFLKIFEESTEFPIQITANDFDAETIQSALNFLYDKSDSIIGKEMKVFKFAVKFGIQILIDACVSIFEESVSPSNVCEFIQIAYSNNFDELKQKCLKILAEKKEEIDPTKMAKLPSNIVVDAFFFKM</sequence>
<protein>
    <submittedName>
        <fullName evidence="3">BTB domain-containing protein</fullName>
    </submittedName>
</protein>
<evidence type="ECO:0000313" key="3">
    <source>
        <dbReference type="WBParaSite" id="PDA_v2.g8626.t1"/>
    </source>
</evidence>
<dbReference type="Gene3D" id="3.30.710.10">
    <property type="entry name" value="Potassium Channel Kv1.1, Chain A"/>
    <property type="match status" value="1"/>
</dbReference>
<accession>A0A914QWJ2</accession>
<dbReference type="CDD" id="cd18186">
    <property type="entry name" value="BTB_POZ_ZBTB_KLHL-like"/>
    <property type="match status" value="1"/>
</dbReference>
<keyword evidence="2" id="KW-1185">Reference proteome</keyword>
<organism evidence="2 3">
    <name type="scientific">Panagrolaimus davidi</name>
    <dbReference type="NCBI Taxonomy" id="227884"/>
    <lineage>
        <taxon>Eukaryota</taxon>
        <taxon>Metazoa</taxon>
        <taxon>Ecdysozoa</taxon>
        <taxon>Nematoda</taxon>
        <taxon>Chromadorea</taxon>
        <taxon>Rhabditida</taxon>
        <taxon>Tylenchina</taxon>
        <taxon>Panagrolaimomorpha</taxon>
        <taxon>Panagrolaimoidea</taxon>
        <taxon>Panagrolaimidae</taxon>
        <taxon>Panagrolaimus</taxon>
    </lineage>
</organism>
<dbReference type="InterPro" id="IPR044714">
    <property type="entry name" value="AtSIBP1-like"/>
</dbReference>
<feature type="domain" description="BTB" evidence="1">
    <location>
        <begin position="244"/>
        <end position="310"/>
    </location>
</feature>
<name>A0A914QWJ2_9BILA</name>
<evidence type="ECO:0000259" key="1">
    <source>
        <dbReference type="PROSITE" id="PS50097"/>
    </source>
</evidence>
<dbReference type="PANTHER" id="PTHR46672">
    <property type="entry name" value="OS08G0495500 PROTEIN-RELATED"/>
    <property type="match status" value="1"/>
</dbReference>
<dbReference type="InterPro" id="IPR011333">
    <property type="entry name" value="SKP1/BTB/POZ_sf"/>
</dbReference>
<dbReference type="InterPro" id="IPR000210">
    <property type="entry name" value="BTB/POZ_dom"/>
</dbReference>
<evidence type="ECO:0000313" key="2">
    <source>
        <dbReference type="Proteomes" id="UP000887578"/>
    </source>
</evidence>
<dbReference type="Proteomes" id="UP000887578">
    <property type="component" value="Unplaced"/>
</dbReference>
<proteinExistence type="predicted"/>
<dbReference type="WBParaSite" id="PDA_v2.g8626.t1">
    <property type="protein sequence ID" value="PDA_v2.g8626.t1"/>
    <property type="gene ID" value="PDA_v2.g8626"/>
</dbReference>
<dbReference type="AlphaFoldDB" id="A0A914QWJ2"/>
<dbReference type="SUPFAM" id="SSF54695">
    <property type="entry name" value="POZ domain"/>
    <property type="match status" value="1"/>
</dbReference>